<evidence type="ECO:0000259" key="4">
    <source>
        <dbReference type="PROSITE" id="PS50932"/>
    </source>
</evidence>
<dbReference type="PROSITE" id="PS50932">
    <property type="entry name" value="HTH_LACI_2"/>
    <property type="match status" value="1"/>
</dbReference>
<dbReference type="SMART" id="SM00354">
    <property type="entry name" value="HTH_LACI"/>
    <property type="match status" value="1"/>
</dbReference>
<feature type="domain" description="HTH cro/C1-type" evidence="5">
    <location>
        <begin position="4"/>
        <end position="37"/>
    </location>
</feature>
<evidence type="ECO:0000256" key="1">
    <source>
        <dbReference type="ARBA" id="ARBA00023015"/>
    </source>
</evidence>
<dbReference type="InterPro" id="IPR001387">
    <property type="entry name" value="Cro/C1-type_HTH"/>
</dbReference>
<name>A0A9E2KNH1_9GAMM</name>
<accession>A0A9E2KNH1</accession>
<dbReference type="PANTHER" id="PTHR30146">
    <property type="entry name" value="LACI-RELATED TRANSCRIPTIONAL REPRESSOR"/>
    <property type="match status" value="1"/>
</dbReference>
<dbReference type="CDD" id="cd01392">
    <property type="entry name" value="HTH_LacI"/>
    <property type="match status" value="1"/>
</dbReference>
<keyword evidence="3" id="KW-0804">Transcription</keyword>
<reference evidence="6" key="1">
    <citation type="journal article" date="2021" name="PeerJ">
        <title>Extensive microbial diversity within the chicken gut microbiome revealed by metagenomics and culture.</title>
        <authorList>
            <person name="Gilroy R."/>
            <person name="Ravi A."/>
            <person name="Getino M."/>
            <person name="Pursley I."/>
            <person name="Horton D.L."/>
            <person name="Alikhan N.F."/>
            <person name="Baker D."/>
            <person name="Gharbi K."/>
            <person name="Hall N."/>
            <person name="Watson M."/>
            <person name="Adriaenssens E.M."/>
            <person name="Foster-Nyarko E."/>
            <person name="Jarju S."/>
            <person name="Secka A."/>
            <person name="Antonio M."/>
            <person name="Oren A."/>
            <person name="Chaudhuri R.R."/>
            <person name="La Ragione R."/>
            <person name="Hildebrand F."/>
            <person name="Pallen M.J."/>
        </authorList>
    </citation>
    <scope>NUCLEOTIDE SEQUENCE</scope>
    <source>
        <strain evidence="6">687</strain>
    </source>
</reference>
<feature type="domain" description="HTH lacI-type" evidence="4">
    <location>
        <begin position="3"/>
        <end position="57"/>
    </location>
</feature>
<dbReference type="GO" id="GO:0000976">
    <property type="term" value="F:transcription cis-regulatory region binding"/>
    <property type="evidence" value="ECO:0007669"/>
    <property type="project" value="TreeGrafter"/>
</dbReference>
<dbReference type="InterPro" id="IPR010982">
    <property type="entry name" value="Lambda_DNA-bd_dom_sf"/>
</dbReference>
<dbReference type="InterPro" id="IPR028082">
    <property type="entry name" value="Peripla_BP_I"/>
</dbReference>
<keyword evidence="2" id="KW-0238">DNA-binding</keyword>
<evidence type="ECO:0000256" key="3">
    <source>
        <dbReference type="ARBA" id="ARBA00023163"/>
    </source>
</evidence>
<dbReference type="PROSITE" id="PS00356">
    <property type="entry name" value="HTH_LACI_1"/>
    <property type="match status" value="1"/>
</dbReference>
<dbReference type="Pfam" id="PF13407">
    <property type="entry name" value="Peripla_BP_4"/>
    <property type="match status" value="1"/>
</dbReference>
<dbReference type="Pfam" id="PF00356">
    <property type="entry name" value="LacI"/>
    <property type="match status" value="1"/>
</dbReference>
<reference evidence="6" key="2">
    <citation type="submission" date="2021-04" db="EMBL/GenBank/DDBJ databases">
        <authorList>
            <person name="Gilroy R."/>
        </authorList>
    </citation>
    <scope>NUCLEOTIDE SEQUENCE</scope>
    <source>
        <strain evidence="6">687</strain>
    </source>
</reference>
<protein>
    <submittedName>
        <fullName evidence="6">Substrate-binding domain-containing protein</fullName>
    </submittedName>
</protein>
<dbReference type="PANTHER" id="PTHR30146:SF152">
    <property type="entry name" value="TRANSCRIPTIONAL REGULATORY PROTEIN"/>
    <property type="match status" value="1"/>
</dbReference>
<dbReference type="CDD" id="cd06307">
    <property type="entry name" value="PBP1_sugar_binding"/>
    <property type="match status" value="1"/>
</dbReference>
<evidence type="ECO:0000259" key="5">
    <source>
        <dbReference type="PROSITE" id="PS50943"/>
    </source>
</evidence>
<dbReference type="Proteomes" id="UP000824150">
    <property type="component" value="Unassembled WGS sequence"/>
</dbReference>
<dbReference type="SUPFAM" id="SSF47413">
    <property type="entry name" value="lambda repressor-like DNA-binding domains"/>
    <property type="match status" value="1"/>
</dbReference>
<gene>
    <name evidence="6" type="ORF">IAA31_07430</name>
</gene>
<dbReference type="EMBL" id="JAHLFG010000081">
    <property type="protein sequence ID" value="MBU3827305.1"/>
    <property type="molecule type" value="Genomic_DNA"/>
</dbReference>
<evidence type="ECO:0000313" key="7">
    <source>
        <dbReference type="Proteomes" id="UP000824150"/>
    </source>
</evidence>
<dbReference type="SUPFAM" id="SSF53822">
    <property type="entry name" value="Periplasmic binding protein-like I"/>
    <property type="match status" value="1"/>
</dbReference>
<dbReference type="Gene3D" id="3.40.50.2300">
    <property type="match status" value="2"/>
</dbReference>
<sequence length="346" mass="37918">MTVTLKDLAKASGVSVGTVSRALNDKKEVSSATSDKIKHLAQTLGYVPNRAGRALSAQKNLSLIGILLPSINSPFFDDIKRGINAAYQEFKDLGLDIALIEKEGWDESEHLQAINELKARGCRALALCTVNSPVIAAKINELTDQGMPVVLINNDIPHTRRLCFVGPDYFNSGQIAAGMLDKCAQGRELKILIVMGLKIHEGHKLRVDGFIHELDTRKVNYQVVKIIEGMDNDITTQQAAMQAFAAFPDINCVYMASGSGVSGLGAAIIANRDKQRFVIACDEIYTTRELVKSGIIDFVICQDPATQGYQAIKKLHECLVRQPLPTSGIPDYIVESQIKIKNHFVR</sequence>
<dbReference type="PROSITE" id="PS50943">
    <property type="entry name" value="HTH_CROC1"/>
    <property type="match status" value="1"/>
</dbReference>
<dbReference type="AlphaFoldDB" id="A0A9E2KNH1"/>
<evidence type="ECO:0000313" key="6">
    <source>
        <dbReference type="EMBL" id="MBU3827305.1"/>
    </source>
</evidence>
<dbReference type="InterPro" id="IPR000843">
    <property type="entry name" value="HTH_LacI"/>
</dbReference>
<dbReference type="GO" id="GO:0055085">
    <property type="term" value="P:transmembrane transport"/>
    <property type="evidence" value="ECO:0007669"/>
    <property type="project" value="UniProtKB-ARBA"/>
</dbReference>
<dbReference type="InterPro" id="IPR025997">
    <property type="entry name" value="SBP_2_dom"/>
</dbReference>
<keyword evidence="1" id="KW-0805">Transcription regulation</keyword>
<proteinExistence type="predicted"/>
<organism evidence="6 7">
    <name type="scientific">Candidatus Anaerobiospirillum merdipullorum</name>
    <dbReference type="NCBI Taxonomy" id="2838450"/>
    <lineage>
        <taxon>Bacteria</taxon>
        <taxon>Pseudomonadati</taxon>
        <taxon>Pseudomonadota</taxon>
        <taxon>Gammaproteobacteria</taxon>
        <taxon>Aeromonadales</taxon>
        <taxon>Succinivibrionaceae</taxon>
        <taxon>Anaerobiospirillum</taxon>
    </lineage>
</organism>
<dbReference type="GO" id="GO:0003700">
    <property type="term" value="F:DNA-binding transcription factor activity"/>
    <property type="evidence" value="ECO:0007669"/>
    <property type="project" value="TreeGrafter"/>
</dbReference>
<evidence type="ECO:0000256" key="2">
    <source>
        <dbReference type="ARBA" id="ARBA00023125"/>
    </source>
</evidence>
<comment type="caution">
    <text evidence="6">The sequence shown here is derived from an EMBL/GenBank/DDBJ whole genome shotgun (WGS) entry which is preliminary data.</text>
</comment>
<dbReference type="Gene3D" id="1.10.260.40">
    <property type="entry name" value="lambda repressor-like DNA-binding domains"/>
    <property type="match status" value="1"/>
</dbReference>